<comment type="pathway">
    <text evidence="6 14">Cofactor biosynthesis; adenosylcobalamin biosynthesis; adenosylcobalamin from cob(II)yrinate a,c-diamide: step 5/7.</text>
</comment>
<dbReference type="EC" id="2.7.1.156" evidence="14"/>
<dbReference type="InterPro" id="IPR027417">
    <property type="entry name" value="P-loop_NTPase"/>
</dbReference>
<proteinExistence type="inferred from homology"/>
<dbReference type="PIRSF" id="PIRSF006135">
    <property type="entry name" value="CobU"/>
    <property type="match status" value="1"/>
</dbReference>
<dbReference type="EMBL" id="RBIN01000003">
    <property type="protein sequence ID" value="RKR06261.1"/>
    <property type="molecule type" value="Genomic_DNA"/>
</dbReference>
<dbReference type="PANTHER" id="PTHR34848:SF1">
    <property type="entry name" value="BIFUNCTIONAL ADENOSYLCOBALAMIN BIOSYNTHESIS PROTEIN COBU"/>
    <property type="match status" value="1"/>
</dbReference>
<comment type="catalytic activity">
    <reaction evidence="1 14">
        <text>adenosylcob(III)inamide + ATP = adenosylcob(III)inamide phosphate + ADP + H(+)</text>
        <dbReference type="Rhea" id="RHEA:15769"/>
        <dbReference type="ChEBI" id="CHEBI:2480"/>
        <dbReference type="ChEBI" id="CHEBI:15378"/>
        <dbReference type="ChEBI" id="CHEBI:30616"/>
        <dbReference type="ChEBI" id="CHEBI:58502"/>
        <dbReference type="ChEBI" id="CHEBI:456216"/>
        <dbReference type="EC" id="2.7.1.156"/>
    </reaction>
</comment>
<comment type="similarity">
    <text evidence="7 14">Belongs to the CobU/CobP family.</text>
</comment>
<reference evidence="17 18" key="1">
    <citation type="submission" date="2018-10" db="EMBL/GenBank/DDBJ databases">
        <title>Genomic Encyclopedia of Type Strains, Phase IV (KMG-IV): sequencing the most valuable type-strain genomes for metagenomic binning, comparative biology and taxonomic classification.</title>
        <authorList>
            <person name="Goeker M."/>
        </authorList>
    </citation>
    <scope>NUCLEOTIDE SEQUENCE [LARGE SCALE GENOMIC DNA]</scope>
    <source>
        <strain evidence="17 18">DSM 23229</strain>
    </source>
</reference>
<evidence type="ECO:0000313" key="18">
    <source>
        <dbReference type="Proteomes" id="UP000281975"/>
    </source>
</evidence>
<keyword evidence="11 14" id="KW-0418">Kinase</keyword>
<evidence type="ECO:0000256" key="14">
    <source>
        <dbReference type="PIRNR" id="PIRNR006135"/>
    </source>
</evidence>
<dbReference type="GO" id="GO:0009236">
    <property type="term" value="P:cobalamin biosynthetic process"/>
    <property type="evidence" value="ECO:0007669"/>
    <property type="project" value="UniProtKB-UniRule"/>
</dbReference>
<dbReference type="GO" id="GO:0005524">
    <property type="term" value="F:ATP binding"/>
    <property type="evidence" value="ECO:0007669"/>
    <property type="project" value="UniProtKB-UniRule"/>
</dbReference>
<keyword evidence="10 14" id="KW-0547">Nucleotide-binding</keyword>
<evidence type="ECO:0000256" key="13">
    <source>
        <dbReference type="ARBA" id="ARBA00023134"/>
    </source>
</evidence>
<evidence type="ECO:0000256" key="15">
    <source>
        <dbReference type="PIRSR" id="PIRSR006135-1"/>
    </source>
</evidence>
<dbReference type="GO" id="GO:0005525">
    <property type="term" value="F:GTP binding"/>
    <property type="evidence" value="ECO:0007669"/>
    <property type="project" value="UniProtKB-UniRule"/>
</dbReference>
<dbReference type="CDD" id="cd00544">
    <property type="entry name" value="CobU"/>
    <property type="match status" value="1"/>
</dbReference>
<feature type="active site" description="GMP-histidine intermediate" evidence="15">
    <location>
        <position position="48"/>
    </location>
</feature>
<evidence type="ECO:0000313" key="17">
    <source>
        <dbReference type="EMBL" id="RKR06261.1"/>
    </source>
</evidence>
<evidence type="ECO:0000256" key="7">
    <source>
        <dbReference type="ARBA" id="ARBA00007490"/>
    </source>
</evidence>
<dbReference type="OrthoDB" id="9788370at2"/>
<evidence type="ECO:0000256" key="10">
    <source>
        <dbReference type="ARBA" id="ARBA00022741"/>
    </source>
</evidence>
<dbReference type="Proteomes" id="UP000281975">
    <property type="component" value="Unassembled WGS sequence"/>
</dbReference>
<dbReference type="InterPro" id="IPR003203">
    <property type="entry name" value="CobU/CobP"/>
</dbReference>
<comment type="caution">
    <text evidence="17">The sequence shown here is derived from an EMBL/GenBank/DDBJ whole genome shotgun (WGS) entry which is preliminary data.</text>
</comment>
<keyword evidence="12 14" id="KW-0067">ATP-binding</keyword>
<dbReference type="RefSeq" id="WP_121172184.1">
    <property type="nucleotide sequence ID" value="NZ_RBIN01000003.1"/>
</dbReference>
<sequence length="175" mass="19308">MLELILGGARSGKSAFAERLALDHEGVVTYVATARALDEEMRERIETHRARRPAHWRLQESPLALAETLSQLDEPNGLILVDCLTLWLTNALLAEEAEAWESELLRLLELLESPPAGRILLVSNEVGQGITPLEPLSRRFVDEAGRLHQALAARASRVWWVTAGLPQCLKGACSS</sequence>
<keyword evidence="9 14" id="KW-0808">Transferase</keyword>
<comment type="catalytic activity">
    <reaction evidence="3">
        <text>adenosylcob(III)inamide + GTP = adenosylcob(III)inamide phosphate + GDP + H(+)</text>
        <dbReference type="Rhea" id="RHEA:15765"/>
        <dbReference type="ChEBI" id="CHEBI:2480"/>
        <dbReference type="ChEBI" id="CHEBI:15378"/>
        <dbReference type="ChEBI" id="CHEBI:37565"/>
        <dbReference type="ChEBI" id="CHEBI:58189"/>
        <dbReference type="ChEBI" id="CHEBI:58502"/>
        <dbReference type="EC" id="2.7.1.156"/>
    </reaction>
</comment>
<dbReference type="PANTHER" id="PTHR34848">
    <property type="match status" value="1"/>
</dbReference>
<evidence type="ECO:0000256" key="5">
    <source>
        <dbReference type="ARBA" id="ARBA00004692"/>
    </source>
</evidence>
<keyword evidence="18" id="KW-1185">Reference proteome</keyword>
<comment type="function">
    <text evidence="4 14">Catalyzes ATP-dependent phosphorylation of adenosylcobinamide and addition of GMP to adenosylcobinamide phosphate.</text>
</comment>
<dbReference type="SUPFAM" id="SSF52540">
    <property type="entry name" value="P-loop containing nucleoside triphosphate hydrolases"/>
    <property type="match status" value="1"/>
</dbReference>
<feature type="binding site" evidence="16">
    <location>
        <begin position="49"/>
        <end position="52"/>
    </location>
    <ligand>
        <name>GTP</name>
        <dbReference type="ChEBI" id="CHEBI:37565"/>
    </ligand>
</feature>
<organism evidence="17 18">
    <name type="scientific">Kushneria sinocarnis</name>
    <dbReference type="NCBI Taxonomy" id="595502"/>
    <lineage>
        <taxon>Bacteria</taxon>
        <taxon>Pseudomonadati</taxon>
        <taxon>Pseudomonadota</taxon>
        <taxon>Gammaproteobacteria</taxon>
        <taxon>Oceanospirillales</taxon>
        <taxon>Halomonadaceae</taxon>
        <taxon>Kushneria</taxon>
    </lineage>
</organism>
<evidence type="ECO:0000256" key="12">
    <source>
        <dbReference type="ARBA" id="ARBA00022840"/>
    </source>
</evidence>
<feature type="binding site" evidence="16">
    <location>
        <position position="60"/>
    </location>
    <ligand>
        <name>GTP</name>
        <dbReference type="ChEBI" id="CHEBI:37565"/>
    </ligand>
</feature>
<name>A0A420WYP7_9GAMM</name>
<feature type="binding site" evidence="16">
    <location>
        <begin position="7"/>
        <end position="14"/>
    </location>
    <ligand>
        <name>GTP</name>
        <dbReference type="ChEBI" id="CHEBI:37565"/>
    </ligand>
</feature>
<dbReference type="Gene3D" id="3.40.50.300">
    <property type="entry name" value="P-loop containing nucleotide triphosphate hydrolases"/>
    <property type="match status" value="1"/>
</dbReference>
<dbReference type="Pfam" id="PF02283">
    <property type="entry name" value="CobU"/>
    <property type="match status" value="1"/>
</dbReference>
<protein>
    <recommendedName>
        <fullName evidence="14">Bifunctional adenosylcobalamin biosynthesis protein</fullName>
        <ecNumber evidence="14">2.7.1.156</ecNumber>
        <ecNumber evidence="14">2.7.7.62</ecNumber>
    </recommendedName>
</protein>
<keyword evidence="13 14" id="KW-0342">GTP-binding</keyword>
<evidence type="ECO:0000256" key="1">
    <source>
        <dbReference type="ARBA" id="ARBA00000312"/>
    </source>
</evidence>
<dbReference type="NCBIfam" id="NF004469">
    <property type="entry name" value="PRK05800.1"/>
    <property type="match status" value="1"/>
</dbReference>
<evidence type="ECO:0000256" key="2">
    <source>
        <dbReference type="ARBA" id="ARBA00000711"/>
    </source>
</evidence>
<dbReference type="AlphaFoldDB" id="A0A420WYP7"/>
<keyword evidence="17" id="KW-0548">Nucleotidyltransferase</keyword>
<comment type="pathway">
    <text evidence="5 14">Cofactor biosynthesis; adenosylcobalamin biosynthesis; adenosylcobalamin from cob(II)yrinate a,c-diamide: step 6/7.</text>
</comment>
<comment type="catalytic activity">
    <reaction evidence="2 14">
        <text>adenosylcob(III)inamide phosphate + GTP + H(+) = adenosylcob(III)inamide-GDP + diphosphate</text>
        <dbReference type="Rhea" id="RHEA:22712"/>
        <dbReference type="ChEBI" id="CHEBI:15378"/>
        <dbReference type="ChEBI" id="CHEBI:33019"/>
        <dbReference type="ChEBI" id="CHEBI:37565"/>
        <dbReference type="ChEBI" id="CHEBI:58502"/>
        <dbReference type="ChEBI" id="CHEBI:60487"/>
        <dbReference type="EC" id="2.7.7.62"/>
    </reaction>
</comment>
<evidence type="ECO:0000256" key="6">
    <source>
        <dbReference type="ARBA" id="ARBA00005159"/>
    </source>
</evidence>
<keyword evidence="8 14" id="KW-0169">Cobalamin biosynthesis</keyword>
<evidence type="ECO:0000256" key="9">
    <source>
        <dbReference type="ARBA" id="ARBA00022679"/>
    </source>
</evidence>
<dbReference type="GO" id="GO:0043752">
    <property type="term" value="F:adenosylcobinamide kinase activity"/>
    <property type="evidence" value="ECO:0007669"/>
    <property type="project" value="UniProtKB-EC"/>
</dbReference>
<gene>
    <name evidence="17" type="ORF">C7446_1200</name>
</gene>
<dbReference type="GO" id="GO:0008820">
    <property type="term" value="F:cobinamide phosphate guanylyltransferase activity"/>
    <property type="evidence" value="ECO:0007669"/>
    <property type="project" value="UniProtKB-UniRule"/>
</dbReference>
<dbReference type="EC" id="2.7.7.62" evidence="14"/>
<evidence type="ECO:0000256" key="8">
    <source>
        <dbReference type="ARBA" id="ARBA00022573"/>
    </source>
</evidence>
<evidence type="ECO:0000256" key="16">
    <source>
        <dbReference type="PIRSR" id="PIRSR006135-2"/>
    </source>
</evidence>
<dbReference type="UniPathway" id="UPA00148">
    <property type="reaction ID" value="UER00236"/>
</dbReference>
<accession>A0A420WYP7</accession>
<feature type="binding site" evidence="16">
    <location>
        <begin position="32"/>
        <end position="34"/>
    </location>
    <ligand>
        <name>GTP</name>
        <dbReference type="ChEBI" id="CHEBI:37565"/>
    </ligand>
</feature>
<feature type="binding site" evidence="16">
    <location>
        <position position="82"/>
    </location>
    <ligand>
        <name>GTP</name>
        <dbReference type="ChEBI" id="CHEBI:37565"/>
    </ligand>
</feature>
<evidence type="ECO:0000256" key="4">
    <source>
        <dbReference type="ARBA" id="ARBA00003889"/>
    </source>
</evidence>
<evidence type="ECO:0000256" key="3">
    <source>
        <dbReference type="ARBA" id="ARBA00001522"/>
    </source>
</evidence>
<evidence type="ECO:0000256" key="11">
    <source>
        <dbReference type="ARBA" id="ARBA00022777"/>
    </source>
</evidence>